<dbReference type="SUPFAM" id="SSF56112">
    <property type="entry name" value="Protein kinase-like (PK-like)"/>
    <property type="match status" value="1"/>
</dbReference>
<dbReference type="InterPro" id="IPR051681">
    <property type="entry name" value="Ser/Thr_Kinases-Pseudokinases"/>
</dbReference>
<keyword evidence="6" id="KW-0472">Membrane</keyword>
<evidence type="ECO:0000313" key="9">
    <source>
        <dbReference type="Proteomes" id="UP001385951"/>
    </source>
</evidence>
<protein>
    <recommendedName>
        <fullName evidence="7">Protein kinase domain-containing protein</fullName>
    </recommendedName>
</protein>
<feature type="transmembrane region" description="Helical" evidence="6">
    <location>
        <begin position="208"/>
        <end position="226"/>
    </location>
</feature>
<dbReference type="GO" id="GO:0004674">
    <property type="term" value="F:protein serine/threonine kinase activity"/>
    <property type="evidence" value="ECO:0007669"/>
    <property type="project" value="TreeGrafter"/>
</dbReference>
<evidence type="ECO:0000256" key="2">
    <source>
        <dbReference type="ARBA" id="ARBA00022741"/>
    </source>
</evidence>
<evidence type="ECO:0000256" key="1">
    <source>
        <dbReference type="ARBA" id="ARBA00022679"/>
    </source>
</evidence>
<keyword evidence="4" id="KW-0067">ATP-binding</keyword>
<evidence type="ECO:0000259" key="7">
    <source>
        <dbReference type="PROSITE" id="PS50011"/>
    </source>
</evidence>
<dbReference type="PROSITE" id="PS50011">
    <property type="entry name" value="PROTEIN_KINASE_DOM"/>
    <property type="match status" value="1"/>
</dbReference>
<feature type="compositionally biased region" description="Basic and acidic residues" evidence="5">
    <location>
        <begin position="131"/>
        <end position="141"/>
    </location>
</feature>
<keyword evidence="3" id="KW-0418">Kinase</keyword>
<comment type="caution">
    <text evidence="8">The sequence shown here is derived from an EMBL/GenBank/DDBJ whole genome shotgun (WGS) entry which is preliminary data.</text>
</comment>
<feature type="transmembrane region" description="Helical" evidence="6">
    <location>
        <begin position="176"/>
        <end position="196"/>
    </location>
</feature>
<feature type="domain" description="Protein kinase" evidence="7">
    <location>
        <begin position="1"/>
        <end position="131"/>
    </location>
</feature>
<evidence type="ECO:0000313" key="8">
    <source>
        <dbReference type="EMBL" id="KAK7689172.1"/>
    </source>
</evidence>
<keyword evidence="9" id="KW-1185">Reference proteome</keyword>
<feature type="region of interest" description="Disordered" evidence="5">
    <location>
        <begin position="131"/>
        <end position="162"/>
    </location>
</feature>
<dbReference type="PANTHER" id="PTHR44329:SF288">
    <property type="entry name" value="MITOGEN-ACTIVATED PROTEIN KINASE KINASE KINASE 20"/>
    <property type="match status" value="1"/>
</dbReference>
<dbReference type="Pfam" id="PF07714">
    <property type="entry name" value="PK_Tyr_Ser-Thr"/>
    <property type="match status" value="1"/>
</dbReference>
<keyword evidence="6" id="KW-0812">Transmembrane</keyword>
<dbReference type="Proteomes" id="UP001385951">
    <property type="component" value="Unassembled WGS sequence"/>
</dbReference>
<proteinExistence type="predicted"/>
<dbReference type="PANTHER" id="PTHR44329">
    <property type="entry name" value="SERINE/THREONINE-PROTEIN KINASE TNNI3K-RELATED"/>
    <property type="match status" value="1"/>
</dbReference>
<evidence type="ECO:0000256" key="4">
    <source>
        <dbReference type="ARBA" id="ARBA00022840"/>
    </source>
</evidence>
<accession>A0AAW0GGU2</accession>
<dbReference type="InterPro" id="IPR000719">
    <property type="entry name" value="Prot_kinase_dom"/>
</dbReference>
<keyword evidence="1" id="KW-0808">Transferase</keyword>
<dbReference type="Gene3D" id="1.10.510.10">
    <property type="entry name" value="Transferase(Phosphotransferase) domain 1"/>
    <property type="match status" value="1"/>
</dbReference>
<sequence length="284" mass="31736">MAKVVEDVTEQSASATLTKAGSARWLAPEVIEGEVEFPNHASDVYSFAMTMYECLSGGMPFPTLRRDAQVIHKIIQEGQRPPRPVEGENGENANNAVWCTDEVWDVLESSWLRVPAERLTMDEVSERLGHIDDERRDRIDSSGEATPRVASPVPMDVDEPEAPVQRKRKVTSALDLSGFGVLSDLFLVHSVSFLVFCASSVRSHPWTCICYSIICTLICSLQLYIYSAMLSSVFAPNFVRSIRLFYLRTPSHPFLRSEGTQTFPYPSSRNSGFNGLSLHEPMLQ</sequence>
<dbReference type="EMBL" id="JASBNA010000009">
    <property type="protein sequence ID" value="KAK7689172.1"/>
    <property type="molecule type" value="Genomic_DNA"/>
</dbReference>
<keyword evidence="6" id="KW-1133">Transmembrane helix</keyword>
<dbReference type="GO" id="GO:0005524">
    <property type="term" value="F:ATP binding"/>
    <property type="evidence" value="ECO:0007669"/>
    <property type="project" value="UniProtKB-KW"/>
</dbReference>
<reference evidence="8 9" key="1">
    <citation type="submission" date="2022-09" db="EMBL/GenBank/DDBJ databases">
        <authorList>
            <person name="Palmer J.M."/>
        </authorList>
    </citation>
    <scope>NUCLEOTIDE SEQUENCE [LARGE SCALE GENOMIC DNA]</scope>
    <source>
        <strain evidence="8 9">DSM 7382</strain>
    </source>
</reference>
<evidence type="ECO:0000256" key="5">
    <source>
        <dbReference type="SAM" id="MobiDB-lite"/>
    </source>
</evidence>
<dbReference type="InterPro" id="IPR011009">
    <property type="entry name" value="Kinase-like_dom_sf"/>
</dbReference>
<evidence type="ECO:0000256" key="3">
    <source>
        <dbReference type="ARBA" id="ARBA00022777"/>
    </source>
</evidence>
<evidence type="ECO:0000256" key="6">
    <source>
        <dbReference type="SAM" id="Phobius"/>
    </source>
</evidence>
<dbReference type="InterPro" id="IPR001245">
    <property type="entry name" value="Ser-Thr/Tyr_kinase_cat_dom"/>
</dbReference>
<keyword evidence="2" id="KW-0547">Nucleotide-binding</keyword>
<organism evidence="8 9">
    <name type="scientific">Cerrena zonata</name>
    <dbReference type="NCBI Taxonomy" id="2478898"/>
    <lineage>
        <taxon>Eukaryota</taxon>
        <taxon>Fungi</taxon>
        <taxon>Dikarya</taxon>
        <taxon>Basidiomycota</taxon>
        <taxon>Agaricomycotina</taxon>
        <taxon>Agaricomycetes</taxon>
        <taxon>Polyporales</taxon>
        <taxon>Cerrenaceae</taxon>
        <taxon>Cerrena</taxon>
    </lineage>
</organism>
<gene>
    <name evidence="8" type="ORF">QCA50_007863</name>
</gene>
<name>A0AAW0GGU2_9APHY</name>
<dbReference type="AlphaFoldDB" id="A0AAW0GGU2"/>